<dbReference type="EMBL" id="JAVDQF010000001">
    <property type="protein sequence ID" value="MDR6268692.1"/>
    <property type="molecule type" value="Genomic_DNA"/>
</dbReference>
<feature type="transmembrane region" description="Helical" evidence="6">
    <location>
        <begin position="70"/>
        <end position="96"/>
    </location>
</feature>
<keyword evidence="2 6" id="KW-0812">Transmembrane</keyword>
<dbReference type="RefSeq" id="WP_309796499.1">
    <property type="nucleotide sequence ID" value="NZ_BAAAHY010000006.1"/>
</dbReference>
<dbReference type="InterPro" id="IPR047817">
    <property type="entry name" value="ABC2_TM_bact-type"/>
</dbReference>
<dbReference type="InterPro" id="IPR013525">
    <property type="entry name" value="ABC2_TM"/>
</dbReference>
<feature type="domain" description="ABC transmembrane type-2" evidence="7">
    <location>
        <begin position="38"/>
        <end position="274"/>
    </location>
</feature>
<reference evidence="8 9" key="1">
    <citation type="submission" date="2023-07" db="EMBL/GenBank/DDBJ databases">
        <title>Sequencing the genomes of 1000 actinobacteria strains.</title>
        <authorList>
            <person name="Klenk H.-P."/>
        </authorList>
    </citation>
    <scope>NUCLEOTIDE SEQUENCE [LARGE SCALE GENOMIC DNA]</scope>
    <source>
        <strain evidence="8 9">DSM 14555</strain>
    </source>
</reference>
<keyword evidence="6" id="KW-0813">Transport</keyword>
<feature type="transmembrane region" description="Helical" evidence="6">
    <location>
        <begin position="40"/>
        <end position="58"/>
    </location>
</feature>
<evidence type="ECO:0000256" key="1">
    <source>
        <dbReference type="ARBA" id="ARBA00004141"/>
    </source>
</evidence>
<dbReference type="InterPro" id="IPR000412">
    <property type="entry name" value="ABC_2_transport"/>
</dbReference>
<comment type="caution">
    <text evidence="8">The sequence shown here is derived from an EMBL/GenBank/DDBJ whole genome shotgun (WGS) entry which is preliminary data.</text>
</comment>
<evidence type="ECO:0000256" key="5">
    <source>
        <dbReference type="ARBA" id="ARBA00023251"/>
    </source>
</evidence>
<feature type="transmembrane region" description="Helical" evidence="6">
    <location>
        <begin position="246"/>
        <end position="269"/>
    </location>
</feature>
<dbReference type="Proteomes" id="UP001185069">
    <property type="component" value="Unassembled WGS sequence"/>
</dbReference>
<dbReference type="Pfam" id="PF01061">
    <property type="entry name" value="ABC2_membrane"/>
    <property type="match status" value="1"/>
</dbReference>
<name>A0ABU1J8E0_9MICC</name>
<gene>
    <name evidence="8" type="ORF">JOE69_000930</name>
</gene>
<evidence type="ECO:0000313" key="8">
    <source>
        <dbReference type="EMBL" id="MDR6268692.1"/>
    </source>
</evidence>
<keyword evidence="9" id="KW-1185">Reference proteome</keyword>
<comment type="similarity">
    <text evidence="6">Belongs to the ABC-2 integral membrane protein family.</text>
</comment>
<evidence type="ECO:0000256" key="6">
    <source>
        <dbReference type="RuleBase" id="RU361157"/>
    </source>
</evidence>
<evidence type="ECO:0000256" key="3">
    <source>
        <dbReference type="ARBA" id="ARBA00022989"/>
    </source>
</evidence>
<dbReference type="PROSITE" id="PS51012">
    <property type="entry name" value="ABC_TM2"/>
    <property type="match status" value="1"/>
</dbReference>
<evidence type="ECO:0000313" key="9">
    <source>
        <dbReference type="Proteomes" id="UP001185069"/>
    </source>
</evidence>
<feature type="transmembrane region" description="Helical" evidence="6">
    <location>
        <begin position="187"/>
        <end position="205"/>
    </location>
</feature>
<organism evidence="8 9">
    <name type="scientific">Arthrobacter russicus</name>
    <dbReference type="NCBI Taxonomy" id="172040"/>
    <lineage>
        <taxon>Bacteria</taxon>
        <taxon>Bacillati</taxon>
        <taxon>Actinomycetota</taxon>
        <taxon>Actinomycetes</taxon>
        <taxon>Micrococcales</taxon>
        <taxon>Micrococcaceae</taxon>
        <taxon>Arthrobacter</taxon>
    </lineage>
</organism>
<dbReference type="PIRSF" id="PIRSF006648">
    <property type="entry name" value="DrrB"/>
    <property type="match status" value="1"/>
</dbReference>
<keyword evidence="3 6" id="KW-1133">Transmembrane helix</keyword>
<dbReference type="PANTHER" id="PTHR43229:SF2">
    <property type="entry name" value="NODULATION PROTEIN J"/>
    <property type="match status" value="1"/>
</dbReference>
<comment type="subcellular location">
    <subcellularLocation>
        <location evidence="6">Cell membrane</location>
        <topology evidence="6">Multi-pass membrane protein</topology>
    </subcellularLocation>
    <subcellularLocation>
        <location evidence="1">Membrane</location>
        <topology evidence="1">Multi-pass membrane protein</topology>
    </subcellularLocation>
</comment>
<sequence>MSQAATIGAGPVANLGSQWVALRALVSRQIWRTLRSPGKFIGIAMNPVVMVVVLGLIFKDAIRVPDGVSYPAYVVAGVAVQVGVAVLGPTAISAAIDRKTGLSLRSETMPIPSLLRSIALILADLAAALVALLLVSGIGLLLGWRPAGGAVAFLGSLLLLATFYAAMLACASFIGELIDNPETIEPVGALLLVLFSFCSTVFLPAEGMPGPIRAVAELNPASIVATSIRQSWGQATLVDPDSPLSIYATPLAWTFAIVLGVVFLTLTAIQQRRRR</sequence>
<keyword evidence="6" id="KW-1003">Cell membrane</keyword>
<proteinExistence type="inferred from homology"/>
<keyword evidence="5" id="KW-0046">Antibiotic resistance</keyword>
<evidence type="ECO:0000256" key="4">
    <source>
        <dbReference type="ARBA" id="ARBA00023136"/>
    </source>
</evidence>
<feature type="transmembrane region" description="Helical" evidence="6">
    <location>
        <begin position="150"/>
        <end position="175"/>
    </location>
</feature>
<evidence type="ECO:0000256" key="2">
    <source>
        <dbReference type="ARBA" id="ARBA00022692"/>
    </source>
</evidence>
<dbReference type="InterPro" id="IPR051784">
    <property type="entry name" value="Nod_factor_ABC_transporter"/>
</dbReference>
<accession>A0ABU1J8E0</accession>
<protein>
    <recommendedName>
        <fullName evidence="6">Transport permease protein</fullName>
    </recommendedName>
</protein>
<evidence type="ECO:0000259" key="7">
    <source>
        <dbReference type="PROSITE" id="PS51012"/>
    </source>
</evidence>
<keyword evidence="4 6" id="KW-0472">Membrane</keyword>
<feature type="transmembrane region" description="Helical" evidence="6">
    <location>
        <begin position="117"/>
        <end position="144"/>
    </location>
</feature>
<dbReference type="PANTHER" id="PTHR43229">
    <property type="entry name" value="NODULATION PROTEIN J"/>
    <property type="match status" value="1"/>
</dbReference>